<dbReference type="Pfam" id="PF11715">
    <property type="entry name" value="Beta-prop_Nup120_160"/>
    <property type="match status" value="1"/>
</dbReference>
<feature type="domain" description="NUP160 C-terminal TPR" evidence="6">
    <location>
        <begin position="1221"/>
        <end position="1428"/>
    </location>
</feature>
<evidence type="ECO:0000259" key="6">
    <source>
        <dbReference type="Pfam" id="PF23347"/>
    </source>
</evidence>
<keyword evidence="9" id="KW-1185">Reference proteome</keyword>
<dbReference type="InterPro" id="IPR056536">
    <property type="entry name" value="TPR_NUP160_C"/>
</dbReference>
<dbReference type="GO" id="GO:0005643">
    <property type="term" value="C:nuclear pore"/>
    <property type="evidence" value="ECO:0007669"/>
    <property type="project" value="UniProtKB-ARBA"/>
</dbReference>
<gene>
    <name evidence="8" type="ORF">WN944_005666</name>
</gene>
<dbReference type="InterPro" id="IPR059141">
    <property type="entry name" value="Beta-prop_Nup120_160"/>
</dbReference>
<comment type="caution">
    <text evidence="8">The sequence shown here is derived from an EMBL/GenBank/DDBJ whole genome shotgun (WGS) entry which is preliminary data.</text>
</comment>
<evidence type="ECO:0000259" key="7">
    <source>
        <dbReference type="Pfam" id="PF23354"/>
    </source>
</evidence>
<feature type="domain" description="Nucleoporin Nup120/160 beta-propeller" evidence="4">
    <location>
        <begin position="50"/>
        <end position="529"/>
    </location>
</feature>
<dbReference type="SUPFAM" id="SSF50978">
    <property type="entry name" value="WD40 repeat-like"/>
    <property type="match status" value="1"/>
</dbReference>
<evidence type="ECO:0000313" key="9">
    <source>
        <dbReference type="Proteomes" id="UP001428341"/>
    </source>
</evidence>
<proteinExistence type="predicted"/>
<dbReference type="Pfam" id="PF23354">
    <property type="entry name" value="TPR_NUP160_120_M"/>
    <property type="match status" value="1"/>
</dbReference>
<evidence type="ECO:0000313" key="8">
    <source>
        <dbReference type="EMBL" id="KAK9213681.1"/>
    </source>
</evidence>
<dbReference type="GO" id="GO:0017056">
    <property type="term" value="F:structural constituent of nuclear pore"/>
    <property type="evidence" value="ECO:0007669"/>
    <property type="project" value="TreeGrafter"/>
</dbReference>
<evidence type="ECO:0000256" key="3">
    <source>
        <dbReference type="ARBA" id="ARBA00023242"/>
    </source>
</evidence>
<evidence type="ECO:0000256" key="1">
    <source>
        <dbReference type="ARBA" id="ARBA00004123"/>
    </source>
</evidence>
<name>A0AAP0MMJ9_9ROSI</name>
<evidence type="ECO:0000259" key="5">
    <source>
        <dbReference type="Pfam" id="PF17238"/>
    </source>
</evidence>
<dbReference type="InterPro" id="IPR056535">
    <property type="entry name" value="TPR_NUP160_M"/>
</dbReference>
<feature type="domain" description="NUP160 helical" evidence="5">
    <location>
        <begin position="546"/>
        <end position="739"/>
    </location>
</feature>
<evidence type="ECO:0000256" key="2">
    <source>
        <dbReference type="ARBA" id="ARBA00022448"/>
    </source>
</evidence>
<keyword evidence="3" id="KW-0539">Nucleus</keyword>
<dbReference type="Pfam" id="PF23347">
    <property type="entry name" value="TPR_Nup160_C"/>
    <property type="match status" value="1"/>
</dbReference>
<dbReference type="Proteomes" id="UP001428341">
    <property type="component" value="Unassembled WGS sequence"/>
</dbReference>
<dbReference type="Pfam" id="PF17238">
    <property type="entry name" value="NUP160_helical_2"/>
    <property type="match status" value="1"/>
</dbReference>
<reference evidence="8 9" key="1">
    <citation type="submission" date="2024-05" db="EMBL/GenBank/DDBJ databases">
        <title>Haplotype-resolved chromosome-level genome assembly of Huyou (Citrus changshanensis).</title>
        <authorList>
            <person name="Miao C."/>
            <person name="Chen W."/>
            <person name="Wu Y."/>
            <person name="Wang L."/>
            <person name="Zhao S."/>
            <person name="Grierson D."/>
            <person name="Xu C."/>
            <person name="Chen K."/>
        </authorList>
    </citation>
    <scope>NUCLEOTIDE SEQUENCE [LARGE SCALE GENOMIC DNA]</scope>
    <source>
        <strain evidence="8">01-14</strain>
        <tissue evidence="8">Leaf</tissue>
    </source>
</reference>
<dbReference type="PANTHER" id="PTHR21286">
    <property type="entry name" value="NUCLEAR PORE COMPLEX PROTEIN NUP160"/>
    <property type="match status" value="1"/>
</dbReference>
<dbReference type="EMBL" id="JBCGBO010000003">
    <property type="protein sequence ID" value="KAK9213681.1"/>
    <property type="molecule type" value="Genomic_DNA"/>
</dbReference>
<evidence type="ECO:0000259" key="4">
    <source>
        <dbReference type="Pfam" id="PF11715"/>
    </source>
</evidence>
<feature type="domain" description="NUP160 middle TPR" evidence="7">
    <location>
        <begin position="919"/>
        <end position="1170"/>
    </location>
</feature>
<dbReference type="InterPro" id="IPR035192">
    <property type="entry name" value="NUP160_hel_plant"/>
</dbReference>
<sequence>MEVPFISSDSVKWIEVSVSSSNNNNISSDNVAPLTEDCASCSVLENPSQYLIWRIHKTLPTSLELLHVSSSHQFTILGLRINFPFPLSPFAFICSSNNTNIHVLHVLTVSGIAFRLKISSNFSVYESTPLFPNQDILEFNLVNYGTVPITRVAATAGCLVVGRNDGSVASFQLGILHPGSPGFQQELRDDAGIGRLWGLMSRGRMLGPVQDLVIVEVLGKMLLFVLHSDGIFRVWDLSSHSRIFSHTMTNQVSEGNFYLIFILFVLYHILSGALPMRLWVGEAKGSSGIIPFAILYKRALEVGTEMIYVFSLHCKLGDKLLLSLESSIQDIPLDEGACIDVKLTSKKIWILKDSGLIFHNLSDNDVTEEEPCCYAMQEEFVAEQLFQSSECSSDDLLSITHSLVTSPKDHVVSFVSSIFFRRLLHPGVHHNIVLRATLLDYNRHWTDSEFQNLTVDGLKKEIISLIEHEAVAESPLSIFYGWKNFCTRYFHHWCKNNEPYGLFVQSSTGAIGLLRKNSMSVFRSLESIELLIDGCSDELGDLVSFGLEFSDDLSEREILFGLLRCIISISHQLGKSASAIFYESLVGTQTITAEELVPCLLKILETGYSSSVVALNMSDLGADVVREKELANHKNLRKFSIDMLLSLHALGKKAVSWDRMLNVLESYLRFLVPRKILQDLDAGAVFNISTSILVQATSQIAKVMFESALDVLLFISYLLSIGGQIGISHDDMSRMQLEFIPMIQEIVFEWLIILFFGTTPSESPTLEDFSSQLSSLQIGSNGGKRSWNDKLGKCDFTLAFILLLNFQSSSGDPSHISLRCLPSPQEVTSSVRGFTSWVIWGKTWEESSSFLKRSTQLSLILLKHGQYDAVKYLLTGTEANLQKEKTFRSIQDSEGDWCVLQHLLGCCLLAQAQCELHGLLKEKKVCEAVRCFFRAASGQGAFQALQSLSHEAGLPNLGFNGCLSSAAWKLHYYQWAMQIFEQYGVSEGACQFALAALEQVDEALSPKDDCHGGNPLNESAATIKGRLWANVFKFTLDLNLLHDAYCAIISNPDEESKCICLRRFIIVLYERKAAKLLCDGQLPFIGIAEKIERELAWKADRSDILAKPNPYELLYAFEMQRHNWRKAASYMYLYSARLRTEPVPKDSQHMLSALQERLNGLSAAINALHLVHPAYAWIDPFSGKNSIQNEHYPRKKAKKTVIEQLVGSDIQPQCLQSYIDIDKLEKEYVLTSAEYLLSTRNVKWTFNGINEVPSDLVDLLVQTNFYDMAFTVLLKFWKGSRLKRELEIVFFAMSLKCCPNKVDSACLGTHGLLLTSSKDEVVVHGSPDNIAAAHQYKGNGQWETLELYLIKYKDFHAGLPIVVAETLLRTDPRIELPLWLICMFKFDRREKTWGMTSQESSPASLFRLYVDYGRYTEATNLLLEYIESFSSMELIYVRFGSNNCDLAVRGGLLLDAVKKPTDIINRKRPFSVWFPYTAIERLWCQLEELIRSGHMVDQCDKLKKLLHGTLLSHLKLLKVDSDDAISAASS</sequence>
<accession>A0AAP0MMJ9</accession>
<dbReference type="InterPro" id="IPR036322">
    <property type="entry name" value="WD40_repeat_dom_sf"/>
</dbReference>
<comment type="subcellular location">
    <subcellularLocation>
        <location evidence="1">Nucleus</location>
    </subcellularLocation>
</comment>
<organism evidence="8 9">
    <name type="scientific">Citrus x changshan-huyou</name>
    <dbReference type="NCBI Taxonomy" id="2935761"/>
    <lineage>
        <taxon>Eukaryota</taxon>
        <taxon>Viridiplantae</taxon>
        <taxon>Streptophyta</taxon>
        <taxon>Embryophyta</taxon>
        <taxon>Tracheophyta</taxon>
        <taxon>Spermatophyta</taxon>
        <taxon>Magnoliopsida</taxon>
        <taxon>eudicotyledons</taxon>
        <taxon>Gunneridae</taxon>
        <taxon>Pentapetalae</taxon>
        <taxon>rosids</taxon>
        <taxon>malvids</taxon>
        <taxon>Sapindales</taxon>
        <taxon>Rutaceae</taxon>
        <taxon>Aurantioideae</taxon>
        <taxon>Citrus</taxon>
    </lineage>
</organism>
<dbReference type="PANTHER" id="PTHR21286:SF0">
    <property type="entry name" value="NUCLEAR PORE COMPLEX PROTEIN NUP160"/>
    <property type="match status" value="1"/>
</dbReference>
<protein>
    <recommendedName>
        <fullName evidence="10">Nuclear pore complex protein NUP160 domain-containing protein</fullName>
    </recommendedName>
</protein>
<dbReference type="InterPro" id="IPR021717">
    <property type="entry name" value="Nucleoporin_Nup160"/>
</dbReference>
<keyword evidence="2" id="KW-0813">Transport</keyword>
<evidence type="ECO:0008006" key="10">
    <source>
        <dbReference type="Google" id="ProtNLM"/>
    </source>
</evidence>